<feature type="region of interest" description="Disordered" evidence="1">
    <location>
        <begin position="443"/>
        <end position="467"/>
    </location>
</feature>
<dbReference type="NCBIfam" id="TIGR03354">
    <property type="entry name" value="VI_FHA"/>
    <property type="match status" value="1"/>
</dbReference>
<dbReference type="InterPro" id="IPR008984">
    <property type="entry name" value="SMAD_FHA_dom_sf"/>
</dbReference>
<dbReference type="SMART" id="SM00240">
    <property type="entry name" value="FHA"/>
    <property type="match status" value="1"/>
</dbReference>
<sequence>MDVSLIIQRAPQQSGLEGQCFVLKAGKTVLGRGRSCDVILIDADRIISSQHLIIEVRESHVYVTDLSTNGTYLNSPEKALTKNKPELLQANDSLYLGGYRIGVQIKEVDISNEPLLGGSFIDSISKDLQESAPLGIDQSSDLDPLDKFLEPHSPTEDRFTSSVSERPESKNNPLDNISMDNKPADPLDILDGTTSDGFILEEVAPRDDDWWKTDSPPISSRPEDPLRHSFSPPKADIEPVSSADVPPTAGKESDPLQTDSPSRTPGLASSLGVPERTHSELEAELVATIKIAANRLIRILQARSSLKNEMRVERTVLGSRENNPLKFSANADDALKLMFSTATHGFSDGPTSFDEAIQDLEDHQLATLMGIKAAYTFMLQHFNPEKIAAQAESMGKAGSRGIGGKGRLWDFYCAHYRNLMEDTEATYNRLFGDILSKEYDTHIRSEKQKRDRSPSLQNSFTVGKPGK</sequence>
<name>A0ABT8VW06_9GAMM</name>
<dbReference type="PANTHER" id="PTHR23308">
    <property type="entry name" value="NUCLEAR INHIBITOR OF PROTEIN PHOSPHATASE-1"/>
    <property type="match status" value="1"/>
</dbReference>
<dbReference type="SUPFAM" id="SSF49879">
    <property type="entry name" value="SMAD/FHA domain"/>
    <property type="match status" value="1"/>
</dbReference>
<dbReference type="CDD" id="cd00060">
    <property type="entry name" value="FHA"/>
    <property type="match status" value="1"/>
</dbReference>
<dbReference type="Gene3D" id="2.60.200.20">
    <property type="match status" value="1"/>
</dbReference>
<dbReference type="EMBL" id="JAUMIS010000001">
    <property type="protein sequence ID" value="MDO3720170.1"/>
    <property type="molecule type" value="Genomic_DNA"/>
</dbReference>
<dbReference type="PROSITE" id="PS50006">
    <property type="entry name" value="FHA_DOMAIN"/>
    <property type="match status" value="1"/>
</dbReference>
<evidence type="ECO:0000313" key="3">
    <source>
        <dbReference type="EMBL" id="MDO3720170.1"/>
    </source>
</evidence>
<dbReference type="InterPro" id="IPR046883">
    <property type="entry name" value="T6SS_FHA_C"/>
</dbReference>
<dbReference type="Proteomes" id="UP001168640">
    <property type="component" value="Unassembled WGS sequence"/>
</dbReference>
<evidence type="ECO:0000313" key="4">
    <source>
        <dbReference type="Proteomes" id="UP001168640"/>
    </source>
</evidence>
<dbReference type="Pfam" id="PF20232">
    <property type="entry name" value="T6SS_FHA_C"/>
    <property type="match status" value="1"/>
</dbReference>
<organism evidence="3 4">
    <name type="scientific">Marinobacter suaedae</name>
    <dbReference type="NCBI Taxonomy" id="3057675"/>
    <lineage>
        <taxon>Bacteria</taxon>
        <taxon>Pseudomonadati</taxon>
        <taxon>Pseudomonadota</taxon>
        <taxon>Gammaproteobacteria</taxon>
        <taxon>Pseudomonadales</taxon>
        <taxon>Marinobacteraceae</taxon>
        <taxon>Marinobacter</taxon>
    </lineage>
</organism>
<comment type="caution">
    <text evidence="3">The sequence shown here is derived from an EMBL/GenBank/DDBJ whole genome shotgun (WGS) entry which is preliminary data.</text>
</comment>
<dbReference type="Pfam" id="PF00498">
    <property type="entry name" value="FHA"/>
    <property type="match status" value="1"/>
</dbReference>
<proteinExistence type="predicted"/>
<evidence type="ECO:0000256" key="1">
    <source>
        <dbReference type="SAM" id="MobiDB-lite"/>
    </source>
</evidence>
<dbReference type="InterPro" id="IPR017735">
    <property type="entry name" value="T6SS_FHA"/>
</dbReference>
<feature type="compositionally biased region" description="Basic and acidic residues" evidence="1">
    <location>
        <begin position="443"/>
        <end position="453"/>
    </location>
</feature>
<keyword evidence="4" id="KW-1185">Reference proteome</keyword>
<feature type="domain" description="FHA" evidence="2">
    <location>
        <begin position="28"/>
        <end position="78"/>
    </location>
</feature>
<feature type="compositionally biased region" description="Basic and acidic residues" evidence="1">
    <location>
        <begin position="144"/>
        <end position="169"/>
    </location>
</feature>
<evidence type="ECO:0000259" key="2">
    <source>
        <dbReference type="PROSITE" id="PS50006"/>
    </source>
</evidence>
<feature type="region of interest" description="Disordered" evidence="1">
    <location>
        <begin position="134"/>
        <end position="193"/>
    </location>
</feature>
<dbReference type="InterPro" id="IPR000253">
    <property type="entry name" value="FHA_dom"/>
</dbReference>
<feature type="region of interest" description="Disordered" evidence="1">
    <location>
        <begin position="209"/>
        <end position="275"/>
    </location>
</feature>
<protein>
    <submittedName>
        <fullName evidence="3">Type VI secretion system-associated FHA domain protein TagH</fullName>
    </submittedName>
</protein>
<accession>A0ABT8VW06</accession>
<dbReference type="InterPro" id="IPR050923">
    <property type="entry name" value="Cell_Proc_Reg/RNA_Proc"/>
</dbReference>
<dbReference type="RefSeq" id="WP_302908441.1">
    <property type="nucleotide sequence ID" value="NZ_JAUMIS010000001.1"/>
</dbReference>
<feature type="compositionally biased region" description="Polar residues" evidence="1">
    <location>
        <begin position="170"/>
        <end position="179"/>
    </location>
</feature>
<gene>
    <name evidence="3" type="primary">tagH</name>
    <name evidence="3" type="ORF">QVZ43_00450</name>
</gene>
<reference evidence="3" key="1">
    <citation type="submission" date="2023-07" db="EMBL/GenBank/DDBJ databases">
        <title>Marinobacter sp. chi1 genome sequencing and assembly.</title>
        <authorList>
            <person name="Park S."/>
        </authorList>
    </citation>
    <scope>NUCLEOTIDE SEQUENCE</scope>
    <source>
        <strain evidence="3">Chi1</strain>
    </source>
</reference>